<evidence type="ECO:0000313" key="2">
    <source>
        <dbReference type="EMBL" id="KKL25971.1"/>
    </source>
</evidence>
<proteinExistence type="predicted"/>
<keyword evidence="1" id="KW-0812">Transmembrane</keyword>
<comment type="caution">
    <text evidence="2">The sequence shown here is derived from an EMBL/GenBank/DDBJ whole genome shotgun (WGS) entry which is preliminary data.</text>
</comment>
<sequence length="218" mass="25716">MKRKLLIYLLFFSAITLVGIVLFRLFQLEQIIFIKGFTLGETITVVILIIGLLIGMEEAENALRPYVDVGVIFHKGVKKTRFQFLQKSKIPALVWLDIRLRINGRDIDSNERKWWLEDKRLWGVKPWVVRFDNRATSAYALKKVTNAIMETESGEADLFIKISVAPIFRKKARFYYEEKHYEFNKDKDNPRWIETSWGIEDRLHPGFKFSKEDSSHDE</sequence>
<protein>
    <submittedName>
        <fullName evidence="2">Uncharacterized protein</fullName>
    </submittedName>
</protein>
<keyword evidence="1" id="KW-0472">Membrane</keyword>
<feature type="transmembrane region" description="Helical" evidence="1">
    <location>
        <begin position="32"/>
        <end position="54"/>
    </location>
</feature>
<keyword evidence="1" id="KW-1133">Transmembrane helix</keyword>
<evidence type="ECO:0000256" key="1">
    <source>
        <dbReference type="SAM" id="Phobius"/>
    </source>
</evidence>
<accession>A0A0F9E7Z5</accession>
<dbReference type="AlphaFoldDB" id="A0A0F9E7Z5"/>
<dbReference type="EMBL" id="LAZR01036013">
    <property type="protein sequence ID" value="KKL25971.1"/>
    <property type="molecule type" value="Genomic_DNA"/>
</dbReference>
<name>A0A0F9E7Z5_9ZZZZ</name>
<feature type="transmembrane region" description="Helical" evidence="1">
    <location>
        <begin position="5"/>
        <end position="26"/>
    </location>
</feature>
<gene>
    <name evidence="2" type="ORF">LCGC14_2399960</name>
</gene>
<reference evidence="2" key="1">
    <citation type="journal article" date="2015" name="Nature">
        <title>Complex archaea that bridge the gap between prokaryotes and eukaryotes.</title>
        <authorList>
            <person name="Spang A."/>
            <person name="Saw J.H."/>
            <person name="Jorgensen S.L."/>
            <person name="Zaremba-Niedzwiedzka K."/>
            <person name="Martijn J."/>
            <person name="Lind A.E."/>
            <person name="van Eijk R."/>
            <person name="Schleper C."/>
            <person name="Guy L."/>
            <person name="Ettema T.J."/>
        </authorList>
    </citation>
    <scope>NUCLEOTIDE SEQUENCE</scope>
</reference>
<organism evidence="2">
    <name type="scientific">marine sediment metagenome</name>
    <dbReference type="NCBI Taxonomy" id="412755"/>
    <lineage>
        <taxon>unclassified sequences</taxon>
        <taxon>metagenomes</taxon>
        <taxon>ecological metagenomes</taxon>
    </lineage>
</organism>